<evidence type="ECO:0000313" key="11">
    <source>
        <dbReference type="Proteomes" id="UP001307889"/>
    </source>
</evidence>
<keyword evidence="5 7" id="KW-0378">Hydrolase</keyword>
<evidence type="ECO:0000256" key="7">
    <source>
        <dbReference type="PIRNR" id="PIRNR001092"/>
    </source>
</evidence>
<comment type="similarity">
    <text evidence="2 7">Belongs to the glycosyl hydrolase 29 family.</text>
</comment>
<dbReference type="PIRSF" id="PIRSF001092">
    <property type="entry name" value="Alpha-L-fucosidase"/>
    <property type="match status" value="1"/>
</dbReference>
<dbReference type="PRINTS" id="PR00741">
    <property type="entry name" value="GLHYDRLASE29"/>
</dbReference>
<comment type="function">
    <text evidence="1">Alpha-L-fucosidase is responsible for hydrolyzing the alpha-1,6-linked fucose joined to the reducing-end N-acetylglucosamine of the carbohydrate moieties of glycoproteins.</text>
</comment>
<evidence type="ECO:0000256" key="5">
    <source>
        <dbReference type="ARBA" id="ARBA00022801"/>
    </source>
</evidence>
<dbReference type="Gene3D" id="2.60.40.1180">
    <property type="entry name" value="Golgi alpha-mannosidase II"/>
    <property type="match status" value="1"/>
</dbReference>
<dbReference type="Gene3D" id="3.20.20.80">
    <property type="entry name" value="Glycosidases"/>
    <property type="match status" value="1"/>
</dbReference>
<feature type="domain" description="Glycoside hydrolase family 29 N-terminal" evidence="8">
    <location>
        <begin position="35"/>
        <end position="378"/>
    </location>
</feature>
<evidence type="ECO:0000256" key="6">
    <source>
        <dbReference type="ARBA" id="ARBA00023295"/>
    </source>
</evidence>
<dbReference type="InterPro" id="IPR000933">
    <property type="entry name" value="Glyco_hydro_29"/>
</dbReference>
<feature type="chain" id="PRO_5045015860" description="alpha-L-fucosidase" evidence="7">
    <location>
        <begin position="18"/>
        <end position="480"/>
    </location>
</feature>
<dbReference type="PANTHER" id="PTHR10030:SF37">
    <property type="entry name" value="ALPHA-L-FUCOSIDASE-RELATED"/>
    <property type="match status" value="1"/>
</dbReference>
<sequence length="480" mass="55374">MQCWIFAIMVALAMSDASNDILTVELPPDNVVNDSSKTGPYKPTWDSLDRRPLPSWYDDGKVGIFIHWGVYAVPSYTSEWFWINWKGNPSPSESQKKLIEAYMKKNYKPEFSYQDFAKDFTAEFFNATQWAEIIENSGARYVILTSKHHEGYALWPSKYSYSWNSMDVGPHRDIVGELRRAIASKKKVKFGLYHSLYEWFHPLYLADKEANWKTDQFVKNKIMPEMKELVNNYKPDVFWSDGEWEAPTEYWHSREFLAWLYNESPVQKTVVVNDRWGHETLCKHGGVYTCQDRYNPGVLQLHKWENVLTIDKKTWGFNRASNLQDYMTAQELIDQIASTVSCGGNIVMNVGPAKDGTISPIFQDRLNEVGKWLKVNGEAIYGSNPWDNCQNDTVASDVWYTVNKNGVDLYVIMLRWPKTGEIELGCPELTKTSQVTMIGLPKTKLQAKYENHLLKIKLPDKALAPSDWGSVLKITDYKAI</sequence>
<evidence type="ECO:0000256" key="4">
    <source>
        <dbReference type="ARBA" id="ARBA00022729"/>
    </source>
</evidence>
<dbReference type="Pfam" id="PF16757">
    <property type="entry name" value="Fucosidase_C"/>
    <property type="match status" value="1"/>
</dbReference>
<dbReference type="Proteomes" id="UP001307889">
    <property type="component" value="Chromosome 8"/>
</dbReference>
<dbReference type="InterPro" id="IPR017853">
    <property type="entry name" value="GH"/>
</dbReference>
<dbReference type="InterPro" id="IPR016286">
    <property type="entry name" value="FUC_metazoa-typ"/>
</dbReference>
<proteinExistence type="inferred from homology"/>
<evidence type="ECO:0000256" key="2">
    <source>
        <dbReference type="ARBA" id="ARBA00007951"/>
    </source>
</evidence>
<keyword evidence="4 7" id="KW-0732">Signal</keyword>
<gene>
    <name evidence="10" type="ORF">NTJ_10598</name>
</gene>
<protein>
    <recommendedName>
        <fullName evidence="3">alpha-L-fucosidase</fullName>
        <ecNumber evidence="3">3.2.1.51</ecNumber>
    </recommendedName>
</protein>
<reference evidence="10 11" key="1">
    <citation type="submission" date="2023-09" db="EMBL/GenBank/DDBJ databases">
        <title>Nesidiocoris tenuis whole genome shotgun sequence.</title>
        <authorList>
            <person name="Shibata T."/>
            <person name="Shimoda M."/>
            <person name="Kobayashi T."/>
            <person name="Uehara T."/>
        </authorList>
    </citation>
    <scope>NUCLEOTIDE SEQUENCE [LARGE SCALE GENOMIC DNA]</scope>
    <source>
        <strain evidence="10 11">Japan</strain>
    </source>
</reference>
<dbReference type="EC" id="3.2.1.51" evidence="3"/>
<organism evidence="10 11">
    <name type="scientific">Nesidiocoris tenuis</name>
    <dbReference type="NCBI Taxonomy" id="355587"/>
    <lineage>
        <taxon>Eukaryota</taxon>
        <taxon>Metazoa</taxon>
        <taxon>Ecdysozoa</taxon>
        <taxon>Arthropoda</taxon>
        <taxon>Hexapoda</taxon>
        <taxon>Insecta</taxon>
        <taxon>Pterygota</taxon>
        <taxon>Neoptera</taxon>
        <taxon>Paraneoptera</taxon>
        <taxon>Hemiptera</taxon>
        <taxon>Heteroptera</taxon>
        <taxon>Panheteroptera</taxon>
        <taxon>Cimicomorpha</taxon>
        <taxon>Miridae</taxon>
        <taxon>Dicyphina</taxon>
        <taxon>Nesidiocoris</taxon>
    </lineage>
</organism>
<keyword evidence="11" id="KW-1185">Reference proteome</keyword>
<evidence type="ECO:0000259" key="8">
    <source>
        <dbReference type="Pfam" id="PF01120"/>
    </source>
</evidence>
<evidence type="ECO:0000313" key="10">
    <source>
        <dbReference type="EMBL" id="BES97784.1"/>
    </source>
</evidence>
<name>A0ABN7B2I0_9HEMI</name>
<dbReference type="InterPro" id="IPR013780">
    <property type="entry name" value="Glyco_hydro_b"/>
</dbReference>
<dbReference type="SMART" id="SM00812">
    <property type="entry name" value="Alpha_L_fucos"/>
    <property type="match status" value="1"/>
</dbReference>
<dbReference type="InterPro" id="IPR057739">
    <property type="entry name" value="Glyco_hydro_29_N"/>
</dbReference>
<keyword evidence="6 7" id="KW-0326">Glycosidase</keyword>
<dbReference type="PANTHER" id="PTHR10030">
    <property type="entry name" value="ALPHA-L-FUCOSIDASE"/>
    <property type="match status" value="1"/>
</dbReference>
<dbReference type="Pfam" id="PF01120">
    <property type="entry name" value="Alpha_L_fucos"/>
    <property type="match status" value="1"/>
</dbReference>
<dbReference type="InterPro" id="IPR031919">
    <property type="entry name" value="Fucosidase_C"/>
</dbReference>
<feature type="signal peptide" evidence="7">
    <location>
        <begin position="1"/>
        <end position="17"/>
    </location>
</feature>
<feature type="domain" description="Alpha-L-fucosidase C-terminal" evidence="9">
    <location>
        <begin position="390"/>
        <end position="475"/>
    </location>
</feature>
<evidence type="ECO:0000259" key="9">
    <source>
        <dbReference type="Pfam" id="PF16757"/>
    </source>
</evidence>
<evidence type="ECO:0000256" key="1">
    <source>
        <dbReference type="ARBA" id="ARBA00004071"/>
    </source>
</evidence>
<dbReference type="SUPFAM" id="SSF51445">
    <property type="entry name" value="(Trans)glycosidases"/>
    <property type="match status" value="1"/>
</dbReference>
<dbReference type="EMBL" id="AP028916">
    <property type="protein sequence ID" value="BES97784.1"/>
    <property type="molecule type" value="Genomic_DNA"/>
</dbReference>
<accession>A0ABN7B2I0</accession>
<evidence type="ECO:0000256" key="3">
    <source>
        <dbReference type="ARBA" id="ARBA00012662"/>
    </source>
</evidence>